<dbReference type="Gene3D" id="2.30.30.40">
    <property type="entry name" value="SH3 Domains"/>
    <property type="match status" value="1"/>
</dbReference>
<dbReference type="Proteomes" id="UP000523821">
    <property type="component" value="Unassembled WGS sequence"/>
</dbReference>
<dbReference type="Pfam" id="PF08239">
    <property type="entry name" value="SH3_3"/>
    <property type="match status" value="1"/>
</dbReference>
<dbReference type="PROSITE" id="PS51781">
    <property type="entry name" value="SH3B"/>
    <property type="match status" value="1"/>
</dbReference>
<protein>
    <submittedName>
        <fullName evidence="3">Uncharacterized protein YraI</fullName>
    </submittedName>
</protein>
<proteinExistence type="predicted"/>
<keyword evidence="1" id="KW-0732">Signal</keyword>
<dbReference type="SMART" id="SM00287">
    <property type="entry name" value="SH3b"/>
    <property type="match status" value="1"/>
</dbReference>
<evidence type="ECO:0000313" key="3">
    <source>
        <dbReference type="EMBL" id="MBB5753538.1"/>
    </source>
</evidence>
<sequence length="169" mass="18628">MLVRRLFLSLFLMFTGIGTAEAAVRAVAVTDVNLRAGPSVGYPVVTTLPAGARVTAYGCVRGATWCDVGFAGWRGWVAAAYLEVLYRGRPVVLGPAVAPAVGIVTVDFSRAYWDRYYVGRPWYGDWPRYNTAPRVRGGVVCNDERCRYGYVVRGPHGGRWVRHGTIIRD</sequence>
<reference evidence="3 4" key="1">
    <citation type="submission" date="2020-08" db="EMBL/GenBank/DDBJ databases">
        <title>Genomic Encyclopedia of Type Strains, Phase IV (KMG-IV): sequencing the most valuable type-strain genomes for metagenomic binning, comparative biology and taxonomic classification.</title>
        <authorList>
            <person name="Goeker M."/>
        </authorList>
    </citation>
    <scope>NUCLEOTIDE SEQUENCE [LARGE SCALE GENOMIC DNA]</scope>
    <source>
        <strain evidence="3 4">DSM 16268</strain>
    </source>
</reference>
<evidence type="ECO:0000313" key="4">
    <source>
        <dbReference type="Proteomes" id="UP000523821"/>
    </source>
</evidence>
<dbReference type="RefSeq" id="WP_246429772.1">
    <property type="nucleotide sequence ID" value="NZ_JACHOO010000005.1"/>
</dbReference>
<comment type="caution">
    <text evidence="3">The sequence shown here is derived from an EMBL/GenBank/DDBJ whole genome shotgun (WGS) entry which is preliminary data.</text>
</comment>
<accession>A0A7W9FMR1</accession>
<gene>
    <name evidence="3" type="ORF">GGQ63_002608</name>
</gene>
<dbReference type="InterPro" id="IPR003646">
    <property type="entry name" value="SH3-like_bac-type"/>
</dbReference>
<evidence type="ECO:0000259" key="2">
    <source>
        <dbReference type="PROSITE" id="PS51781"/>
    </source>
</evidence>
<keyword evidence="4" id="KW-1185">Reference proteome</keyword>
<dbReference type="AlphaFoldDB" id="A0A7W9FMR1"/>
<name>A0A7W9FMR1_9HYPH</name>
<feature type="domain" description="SH3b" evidence="2">
    <location>
        <begin position="19"/>
        <end position="86"/>
    </location>
</feature>
<evidence type="ECO:0000256" key="1">
    <source>
        <dbReference type="SAM" id="SignalP"/>
    </source>
</evidence>
<organism evidence="3 4">
    <name type="scientific">Prosthecomicrobium pneumaticum</name>
    <dbReference type="NCBI Taxonomy" id="81895"/>
    <lineage>
        <taxon>Bacteria</taxon>
        <taxon>Pseudomonadati</taxon>
        <taxon>Pseudomonadota</taxon>
        <taxon>Alphaproteobacteria</taxon>
        <taxon>Hyphomicrobiales</taxon>
        <taxon>Kaistiaceae</taxon>
        <taxon>Prosthecomicrobium</taxon>
    </lineage>
</organism>
<feature type="signal peptide" evidence="1">
    <location>
        <begin position="1"/>
        <end position="22"/>
    </location>
</feature>
<feature type="chain" id="PRO_5031262422" evidence="1">
    <location>
        <begin position="23"/>
        <end position="169"/>
    </location>
</feature>
<dbReference type="EMBL" id="JACHOO010000005">
    <property type="protein sequence ID" value="MBB5753538.1"/>
    <property type="molecule type" value="Genomic_DNA"/>
</dbReference>